<sequence>MTETTVVVHGATGTQGQAIVRSLRAAGHRIRAVTRNPRPSTDPAVQFVPADLLEQAYQGADAVVVQLPLDFTADTPGRADTILAALATAGVPRAIFNTGGGIPPADPIGVPFVDARIRLAAGLPHAVPVASVVGPASTYLENLAAPWSHRLLLDQGELRYPLPASVPNPWVAAADLGAAIADLITASTPPAARLVAGPSALTGPELAAEIEAAIGRPVRWHTIEPAEYARMLAPHLGDTIAAGIAGAYTNPAPPPNPALITHGLTSAKAWAAETLLPHRDA</sequence>
<dbReference type="SUPFAM" id="SSF51735">
    <property type="entry name" value="NAD(P)-binding Rossmann-fold domains"/>
    <property type="match status" value="1"/>
</dbReference>
<dbReference type="AlphaFoldDB" id="A0A931FZN9"/>
<evidence type="ECO:0000313" key="2">
    <source>
        <dbReference type="EMBL" id="MBG0564975.1"/>
    </source>
</evidence>
<dbReference type="Proteomes" id="UP000598146">
    <property type="component" value="Unassembled WGS sequence"/>
</dbReference>
<gene>
    <name evidence="2" type="ORF">I4J89_26340</name>
</gene>
<dbReference type="Pfam" id="PF05368">
    <property type="entry name" value="NmrA"/>
    <property type="match status" value="1"/>
</dbReference>
<evidence type="ECO:0000313" key="3">
    <source>
        <dbReference type="Proteomes" id="UP000598146"/>
    </source>
</evidence>
<dbReference type="PANTHER" id="PTHR43162">
    <property type="match status" value="1"/>
</dbReference>
<name>A0A931FZN9_9ACTN</name>
<reference evidence="2" key="1">
    <citation type="submission" date="2020-11" db="EMBL/GenBank/DDBJ databases">
        <title>Isolation and identification of active actinomycetes.</title>
        <authorList>
            <person name="Sun X."/>
        </authorList>
    </citation>
    <scope>NUCLEOTIDE SEQUENCE</scope>
    <source>
        <strain evidence="2">NEAU-A11</strain>
    </source>
</reference>
<accession>A0A931FZN9</accession>
<dbReference type="InterPro" id="IPR008030">
    <property type="entry name" value="NmrA-like"/>
</dbReference>
<dbReference type="Gene3D" id="3.40.50.720">
    <property type="entry name" value="NAD(P)-binding Rossmann-like Domain"/>
    <property type="match status" value="1"/>
</dbReference>
<feature type="domain" description="NmrA-like" evidence="1">
    <location>
        <begin position="3"/>
        <end position="230"/>
    </location>
</feature>
<dbReference type="PANTHER" id="PTHR43162:SF1">
    <property type="entry name" value="PRESTALK A DIFFERENTIATION PROTEIN A"/>
    <property type="match status" value="1"/>
</dbReference>
<dbReference type="RefSeq" id="WP_196416762.1">
    <property type="nucleotide sequence ID" value="NZ_JADQTO010000013.1"/>
</dbReference>
<proteinExistence type="predicted"/>
<organism evidence="2 3">
    <name type="scientific">Actinoplanes aureus</name>
    <dbReference type="NCBI Taxonomy" id="2792083"/>
    <lineage>
        <taxon>Bacteria</taxon>
        <taxon>Bacillati</taxon>
        <taxon>Actinomycetota</taxon>
        <taxon>Actinomycetes</taxon>
        <taxon>Micromonosporales</taxon>
        <taxon>Micromonosporaceae</taxon>
        <taxon>Actinoplanes</taxon>
    </lineage>
</organism>
<evidence type="ECO:0000259" key="1">
    <source>
        <dbReference type="Pfam" id="PF05368"/>
    </source>
</evidence>
<protein>
    <submittedName>
        <fullName evidence="2">NmrA family NAD(P)-binding protein</fullName>
    </submittedName>
</protein>
<dbReference type="InterPro" id="IPR036291">
    <property type="entry name" value="NAD(P)-bd_dom_sf"/>
</dbReference>
<dbReference type="EMBL" id="JADQTO010000013">
    <property type="protein sequence ID" value="MBG0564975.1"/>
    <property type="molecule type" value="Genomic_DNA"/>
</dbReference>
<keyword evidence="3" id="KW-1185">Reference proteome</keyword>
<dbReference type="InterPro" id="IPR051604">
    <property type="entry name" value="Ergot_Alk_Oxidoreductase"/>
</dbReference>
<comment type="caution">
    <text evidence="2">The sequence shown here is derived from an EMBL/GenBank/DDBJ whole genome shotgun (WGS) entry which is preliminary data.</text>
</comment>